<accession>A0AAV2EAX4</accession>
<proteinExistence type="predicted"/>
<evidence type="ECO:0000256" key="1">
    <source>
        <dbReference type="SAM" id="MobiDB-lite"/>
    </source>
</evidence>
<sequence>MELYNDESHGTLLEVLRCITNRNKLLGKLSHVVLYVGFALKSHISVGGKLYSTMSKRGSRNDHDFTWCGPNTSSKKFRGRMEADNLKTLTVCLKGGIYDPGSNVKFSFRRVTSYHVKLGKMTDRVDNGINGDLDYSLEAFVELDSKIGKGRAFIVVVVEDELLGSAVIPEEWIDELQEVEGGSNIDGQNRGTPCWSSPYSRTCRRSS</sequence>
<dbReference type="AlphaFoldDB" id="A0AAV2EAX4"/>
<keyword evidence="3" id="KW-1185">Reference proteome</keyword>
<protein>
    <submittedName>
        <fullName evidence="2">Uncharacterized protein</fullName>
    </submittedName>
</protein>
<name>A0AAV2EAX4_9ROSI</name>
<organism evidence="2 3">
    <name type="scientific">Linum trigynum</name>
    <dbReference type="NCBI Taxonomy" id="586398"/>
    <lineage>
        <taxon>Eukaryota</taxon>
        <taxon>Viridiplantae</taxon>
        <taxon>Streptophyta</taxon>
        <taxon>Embryophyta</taxon>
        <taxon>Tracheophyta</taxon>
        <taxon>Spermatophyta</taxon>
        <taxon>Magnoliopsida</taxon>
        <taxon>eudicotyledons</taxon>
        <taxon>Gunneridae</taxon>
        <taxon>Pentapetalae</taxon>
        <taxon>rosids</taxon>
        <taxon>fabids</taxon>
        <taxon>Malpighiales</taxon>
        <taxon>Linaceae</taxon>
        <taxon>Linum</taxon>
    </lineage>
</organism>
<reference evidence="2 3" key="1">
    <citation type="submission" date="2024-04" db="EMBL/GenBank/DDBJ databases">
        <authorList>
            <person name="Fracassetti M."/>
        </authorList>
    </citation>
    <scope>NUCLEOTIDE SEQUENCE [LARGE SCALE GENOMIC DNA]</scope>
</reference>
<evidence type="ECO:0000313" key="3">
    <source>
        <dbReference type="Proteomes" id="UP001497516"/>
    </source>
</evidence>
<feature type="compositionally biased region" description="Polar residues" evidence="1">
    <location>
        <begin position="185"/>
        <end position="200"/>
    </location>
</feature>
<feature type="region of interest" description="Disordered" evidence="1">
    <location>
        <begin position="182"/>
        <end position="207"/>
    </location>
</feature>
<evidence type="ECO:0000313" key="2">
    <source>
        <dbReference type="EMBL" id="CAL1382897.1"/>
    </source>
</evidence>
<gene>
    <name evidence="2" type="ORF">LTRI10_LOCUS24198</name>
</gene>
<dbReference type="Proteomes" id="UP001497516">
    <property type="component" value="Chromosome 4"/>
</dbReference>
<dbReference type="EMBL" id="OZ034817">
    <property type="protein sequence ID" value="CAL1382897.1"/>
    <property type="molecule type" value="Genomic_DNA"/>
</dbReference>